<proteinExistence type="predicted"/>
<reference evidence="2" key="1">
    <citation type="journal article" date="2019" name="Int. J. Syst. Evol. Microbiol.">
        <title>The Global Catalogue of Microorganisms (GCM) 10K type strain sequencing project: providing services to taxonomists for standard genome sequencing and annotation.</title>
        <authorList>
            <consortium name="The Broad Institute Genomics Platform"/>
            <consortium name="The Broad Institute Genome Sequencing Center for Infectious Disease"/>
            <person name="Wu L."/>
            <person name="Ma J."/>
        </authorList>
    </citation>
    <scope>NUCLEOTIDE SEQUENCE [LARGE SCALE GENOMIC DNA]</scope>
    <source>
        <strain evidence="2">JCM 18054</strain>
    </source>
</reference>
<organism evidence="1 2">
    <name type="scientific">Amycolatopsis dongchuanensis</name>
    <dbReference type="NCBI Taxonomy" id="1070866"/>
    <lineage>
        <taxon>Bacteria</taxon>
        <taxon>Bacillati</taxon>
        <taxon>Actinomycetota</taxon>
        <taxon>Actinomycetes</taxon>
        <taxon>Pseudonocardiales</taxon>
        <taxon>Pseudonocardiaceae</taxon>
        <taxon>Amycolatopsis</taxon>
    </lineage>
</organism>
<name>A0ABP8VMM8_9PSEU</name>
<dbReference type="EMBL" id="BAABIB010000150">
    <property type="protein sequence ID" value="GAA4666767.1"/>
    <property type="molecule type" value="Genomic_DNA"/>
</dbReference>
<sequence length="102" mass="11374">MVEKRDQALVRHRAALESGADPQLPTRWMVETQVRRAETLPKTRPGVQSSRLSRCAIRQLVTGLNDIRQVLTLVDPDDKAEVYPSGPVAAGGCPCRRSRARR</sequence>
<dbReference type="Proteomes" id="UP001500192">
    <property type="component" value="Unassembled WGS sequence"/>
</dbReference>
<gene>
    <name evidence="1" type="ORF">GCM10023214_70610</name>
</gene>
<evidence type="ECO:0008006" key="3">
    <source>
        <dbReference type="Google" id="ProtNLM"/>
    </source>
</evidence>
<accession>A0ABP8VMM8</accession>
<protein>
    <recommendedName>
        <fullName evidence="3">Transposase</fullName>
    </recommendedName>
</protein>
<evidence type="ECO:0000313" key="1">
    <source>
        <dbReference type="EMBL" id="GAA4666767.1"/>
    </source>
</evidence>
<keyword evidence="2" id="KW-1185">Reference proteome</keyword>
<comment type="caution">
    <text evidence="1">The sequence shown here is derived from an EMBL/GenBank/DDBJ whole genome shotgun (WGS) entry which is preliminary data.</text>
</comment>
<evidence type="ECO:0000313" key="2">
    <source>
        <dbReference type="Proteomes" id="UP001500192"/>
    </source>
</evidence>